<dbReference type="GO" id="GO:0015937">
    <property type="term" value="P:coenzyme A biosynthetic process"/>
    <property type="evidence" value="ECO:0007669"/>
    <property type="project" value="UniProtKB-UniRule"/>
</dbReference>
<keyword evidence="1 6" id="KW-0808">Transferase</keyword>
<feature type="binding site" evidence="6">
    <location>
        <position position="59"/>
    </location>
    <ligand>
        <name>GTP</name>
        <dbReference type="ChEBI" id="CHEBI:37565"/>
    </ligand>
</feature>
<evidence type="ECO:0000256" key="1">
    <source>
        <dbReference type="ARBA" id="ARBA00022679"/>
    </source>
</evidence>
<keyword evidence="5 6" id="KW-0342">GTP-binding</keyword>
<dbReference type="Pfam" id="PF04019">
    <property type="entry name" value="DUF359"/>
    <property type="match status" value="1"/>
</dbReference>
<reference evidence="7 8" key="1">
    <citation type="submission" date="2016-08" db="EMBL/GenBank/DDBJ databases">
        <title>New Insights into Marine Group III Euryarchaeota, from dark to light.</title>
        <authorList>
            <person name="Haro-Moreno J.M."/>
            <person name="Rodriguez-Valera F."/>
            <person name="Lopez-Garcia P."/>
            <person name="Moreira D."/>
            <person name="Martin-Cuadrado A.B."/>
        </authorList>
    </citation>
    <scope>NUCLEOTIDE SEQUENCE [LARGE SCALE GENOMIC DNA]</scope>
    <source>
        <strain evidence="7">CG-Epi1</strain>
    </source>
</reference>
<comment type="similarity">
    <text evidence="6">Belongs to the GTP-dependent DPCK family.</text>
</comment>
<feature type="binding site" evidence="6">
    <location>
        <position position="140"/>
    </location>
    <ligand>
        <name>GTP</name>
        <dbReference type="ChEBI" id="CHEBI:37565"/>
    </ligand>
</feature>
<comment type="pathway">
    <text evidence="6">Cofactor biosynthesis; coenzyme A biosynthesis.</text>
</comment>
<feature type="binding site" evidence="6">
    <location>
        <position position="39"/>
    </location>
    <ligand>
        <name>GTP</name>
        <dbReference type="ChEBI" id="CHEBI:37565"/>
    </ligand>
</feature>
<dbReference type="UniPathway" id="UPA00241"/>
<dbReference type="PIRSF" id="PIRSF006533">
    <property type="entry name" value="UCP006533"/>
    <property type="match status" value="1"/>
</dbReference>
<dbReference type="AlphaFoldDB" id="A0A1J5U8N0"/>
<dbReference type="STRING" id="1888995.BD935_04850"/>
<dbReference type="PANTHER" id="PTHR40732:SF1">
    <property type="entry name" value="GTP-DEPENDENT DEPHOSPHO-COA KINASE"/>
    <property type="match status" value="1"/>
</dbReference>
<evidence type="ECO:0000256" key="6">
    <source>
        <dbReference type="HAMAP-Rule" id="MF_00590"/>
    </source>
</evidence>
<comment type="catalytic activity">
    <reaction evidence="6">
        <text>3'-dephospho-CoA + GTP = GDP + CoA + H(+)</text>
        <dbReference type="Rhea" id="RHEA:61156"/>
        <dbReference type="ChEBI" id="CHEBI:15378"/>
        <dbReference type="ChEBI" id="CHEBI:37565"/>
        <dbReference type="ChEBI" id="CHEBI:57287"/>
        <dbReference type="ChEBI" id="CHEBI:57328"/>
        <dbReference type="ChEBI" id="CHEBI:58189"/>
        <dbReference type="EC" id="2.7.1.237"/>
    </reaction>
</comment>
<evidence type="ECO:0000256" key="4">
    <source>
        <dbReference type="ARBA" id="ARBA00022993"/>
    </source>
</evidence>
<feature type="binding site" evidence="6">
    <location>
        <position position="57"/>
    </location>
    <ligand>
        <name>GTP</name>
        <dbReference type="ChEBI" id="CHEBI:37565"/>
    </ligand>
</feature>
<dbReference type="EMBL" id="MIZA01000010">
    <property type="protein sequence ID" value="OIR20630.1"/>
    <property type="molecule type" value="Genomic_DNA"/>
</dbReference>
<protein>
    <recommendedName>
        <fullName evidence="6">GTP-dependent dephospho-CoA kinase</fullName>
        <ecNumber evidence="6">2.7.1.237</ecNumber>
    </recommendedName>
    <alternativeName>
        <fullName evidence="6">Dephospho-coenzyme A kinase</fullName>
        <shortName evidence="6">DPCK</shortName>
    </alternativeName>
</protein>
<dbReference type="GO" id="GO:0016301">
    <property type="term" value="F:kinase activity"/>
    <property type="evidence" value="ECO:0007669"/>
    <property type="project" value="UniProtKB-UniRule"/>
</dbReference>
<evidence type="ECO:0000256" key="3">
    <source>
        <dbReference type="ARBA" id="ARBA00022777"/>
    </source>
</evidence>
<dbReference type="GO" id="GO:0005525">
    <property type="term" value="F:GTP binding"/>
    <property type="evidence" value="ECO:0007669"/>
    <property type="project" value="UniProtKB-UniRule"/>
</dbReference>
<dbReference type="Proteomes" id="UP000183080">
    <property type="component" value="Unassembled WGS sequence"/>
</dbReference>
<feature type="binding site" evidence="6">
    <location>
        <position position="38"/>
    </location>
    <ligand>
        <name>GTP</name>
        <dbReference type="ChEBI" id="CHEBI:37565"/>
    </ligand>
</feature>
<comment type="function">
    <text evidence="6">Catalyzes the GTP-dependent phosphorylation of the 3'-hydroxyl group of dephosphocoenzyme A to form coenzyme A (CoA).</text>
</comment>
<dbReference type="PANTHER" id="PTHR40732">
    <property type="entry name" value="UPF0218 PROTEIN TK1697"/>
    <property type="match status" value="1"/>
</dbReference>
<dbReference type="InterPro" id="IPR007164">
    <property type="entry name" value="GTP-dep_dephospho-CoA_kin"/>
</dbReference>
<comment type="caution">
    <text evidence="6">Lacks conserved residue(s) required for the propagation of feature annotation.</text>
</comment>
<organism evidence="7 8">
    <name type="scientific">Marine Group III euryarchaeote CG-Epi1</name>
    <dbReference type="NCBI Taxonomy" id="1888995"/>
    <lineage>
        <taxon>Archaea</taxon>
        <taxon>Methanobacteriati</taxon>
        <taxon>Thermoplasmatota</taxon>
        <taxon>Thermoplasmata</taxon>
        <taxon>Candidatus Thermoprofundales</taxon>
    </lineage>
</organism>
<evidence type="ECO:0000256" key="2">
    <source>
        <dbReference type="ARBA" id="ARBA00022741"/>
    </source>
</evidence>
<keyword evidence="2 6" id="KW-0547">Nucleotide-binding</keyword>
<comment type="caution">
    <text evidence="7">The sequence shown here is derived from an EMBL/GenBank/DDBJ whole genome shotgun (WGS) entry which is preliminary data.</text>
</comment>
<evidence type="ECO:0000256" key="5">
    <source>
        <dbReference type="ARBA" id="ARBA00023134"/>
    </source>
</evidence>
<evidence type="ECO:0000313" key="8">
    <source>
        <dbReference type="Proteomes" id="UP000183080"/>
    </source>
</evidence>
<dbReference type="HAMAP" id="MF_00590">
    <property type="entry name" value="Dephospho_CoA_kinase_GTP_dep"/>
    <property type="match status" value="1"/>
</dbReference>
<name>A0A1J5U8N0_9ARCH</name>
<feature type="binding site" evidence="6">
    <location>
        <position position="117"/>
    </location>
    <ligand>
        <name>GTP</name>
        <dbReference type="ChEBI" id="CHEBI:37565"/>
    </ligand>
</feature>
<proteinExistence type="inferred from homology"/>
<keyword evidence="4 6" id="KW-0173">Coenzyme A biosynthesis</keyword>
<sequence>MYILKPEMAQELKQTTSQIYTDTPNTLFNSKSVATIGDICTVKLIQDEIIPNLMIVDYKTKRNVKLTQKQMSVIESVKCKSVEVDNESGTISQQLYFEIKKAIKSEITTKIIVNGEEDLATLPVIKHSKIGAKVIYGMPDKGMVVVDVNQQAKERANKLLERMLVK</sequence>
<dbReference type="EC" id="2.7.1.237" evidence="6"/>
<gene>
    <name evidence="7" type="ORF">BD935_04850</name>
</gene>
<accession>A0A1J5U8N0</accession>
<keyword evidence="3 6" id="KW-0418">Kinase</keyword>
<evidence type="ECO:0000313" key="7">
    <source>
        <dbReference type="EMBL" id="OIR20630.1"/>
    </source>
</evidence>